<dbReference type="InterPro" id="IPR045079">
    <property type="entry name" value="Oxoprolinase-like"/>
</dbReference>
<accession>A0A455CBJ9</accession>
<dbReference type="GO" id="GO:0006749">
    <property type="term" value="P:glutathione metabolic process"/>
    <property type="evidence" value="ECO:0007669"/>
    <property type="project" value="TreeGrafter"/>
</dbReference>
<feature type="domain" description="Hydantoinase B/oxoprolinase" evidence="1">
    <location>
        <begin position="99"/>
        <end position="615"/>
    </location>
</feature>
<dbReference type="RefSeq" id="XP_028356561.1">
    <property type="nucleotide sequence ID" value="XM_028500760.1"/>
</dbReference>
<dbReference type="GO" id="GO:0017168">
    <property type="term" value="F:5-oxoprolinase (ATP-hydrolyzing) activity"/>
    <property type="evidence" value="ECO:0007669"/>
    <property type="project" value="TreeGrafter"/>
</dbReference>
<proteinExistence type="predicted"/>
<dbReference type="OrthoDB" id="3643at2759"/>
<dbReference type="PANTHER" id="PTHR11365">
    <property type="entry name" value="5-OXOPROLINASE RELATED"/>
    <property type="match status" value="1"/>
</dbReference>
<reference evidence="3" key="1">
    <citation type="submission" date="2025-08" db="UniProtKB">
        <authorList>
            <consortium name="RefSeq"/>
        </authorList>
    </citation>
    <scope>IDENTIFICATION</scope>
    <source>
        <tissue evidence="3">Muscle</tissue>
    </source>
</reference>
<evidence type="ECO:0000313" key="2">
    <source>
        <dbReference type="Proteomes" id="UP000248484"/>
    </source>
</evidence>
<sequence>MRPDGAAETGVRRTRICISGRRRDHSLWLPVSKLQGAEGVGHAIVLPVRADSLVAEMDTTGMESTILVEPACQAEVTETGDIRISVGAEAPSAVGTQLDPIHLSIFSHRFMSIAEQMGRILQRTAISTNIKERLDFSCALFGPDGGLVSNAPHIPVHLGAMQETVQFQIRHLGADLHPGDVLLSNHPSAGGSHLPDLTVITPTRPVFYVASRGHHADIGGITPGSMPPHSTTLQQEGAVFLSFRLVQAGVFQEEAVTEALRAPGKVPGCSGTRNLHDNLSDLRAQVAANQKGIQLVGELIGQYGLDVVQAYMGHIQANAELAVRDMLRAFGTSRQARGLPLELSAEDHMDDGSPIRLRVQINLSQGSAVFDFSGTGPEVLGNLNAPRAVTLSALIYCLRCLVGRDIPLNQGCLAPVRVVIPKGSILDPSPEAAVVGGNVLTSQRVVDVILGAFGACAASQGCMNNVTLGNAHMGYYETVAGGAGAGPGWHGRSGVHSHMTNTRITDPEILESRYPVILRRFELRRGSGGRGRFRGGDGVIRELLFREEALLSVLTERRTFQPYGLMGGEPGTRGLNLLIRKDGRTVNLGGKTSVPVSPGDVFCLHTPGGGGYGDPEDPAPLPASLLQPPAFPERGSVYEYRRAQETV</sequence>
<keyword evidence="2" id="KW-1185">Reference proteome</keyword>
<dbReference type="InParanoid" id="A0A455CBJ9"/>
<dbReference type="InterPro" id="IPR003692">
    <property type="entry name" value="Hydantoinase_B"/>
</dbReference>
<evidence type="ECO:0000259" key="1">
    <source>
        <dbReference type="Pfam" id="PF02538"/>
    </source>
</evidence>
<protein>
    <submittedName>
        <fullName evidence="3">5-oxoprolinase</fullName>
    </submittedName>
</protein>
<dbReference type="AlphaFoldDB" id="A0A455CBJ9"/>
<evidence type="ECO:0000313" key="3">
    <source>
        <dbReference type="RefSeq" id="XP_028356561.1"/>
    </source>
</evidence>
<organism evidence="2 3">
    <name type="scientific">Physeter macrocephalus</name>
    <name type="common">Sperm whale</name>
    <name type="synonym">Physeter catodon</name>
    <dbReference type="NCBI Taxonomy" id="9755"/>
    <lineage>
        <taxon>Eukaryota</taxon>
        <taxon>Metazoa</taxon>
        <taxon>Chordata</taxon>
        <taxon>Craniata</taxon>
        <taxon>Vertebrata</taxon>
        <taxon>Euteleostomi</taxon>
        <taxon>Mammalia</taxon>
        <taxon>Eutheria</taxon>
        <taxon>Laurasiatheria</taxon>
        <taxon>Artiodactyla</taxon>
        <taxon>Whippomorpha</taxon>
        <taxon>Cetacea</taxon>
        <taxon>Odontoceti</taxon>
        <taxon>Physeteridae</taxon>
        <taxon>Physeter</taxon>
    </lineage>
</organism>
<dbReference type="KEGG" id="pcad:114487926"/>
<dbReference type="Proteomes" id="UP000248484">
    <property type="component" value="Chromosome 15"/>
</dbReference>
<dbReference type="PANTHER" id="PTHR11365:SF2">
    <property type="entry name" value="5-OXOPROLINASE"/>
    <property type="match status" value="1"/>
</dbReference>
<dbReference type="Pfam" id="PF02538">
    <property type="entry name" value="Hydantoinase_B"/>
    <property type="match status" value="1"/>
</dbReference>
<name>A0A455CBJ9_PHYMC</name>
<dbReference type="GO" id="GO:0005829">
    <property type="term" value="C:cytosol"/>
    <property type="evidence" value="ECO:0007669"/>
    <property type="project" value="TreeGrafter"/>
</dbReference>
<gene>
    <name evidence="3" type="primary">OPLAH</name>
</gene>
<dbReference type="GeneID" id="114487926"/>